<sequence length="190" mass="21947">MRRSNLIQRLETPWELLNCEINPFSFGGGYKNGGFTEEAMKLLSQVTSFDYMGSAEFEFGKVPKTLAAMLENSREYTLLNIEVNFKASKFGETDVDEGKAPVWIICKGEDADEVEKRIRYYAVTDYNNPPYVTKEMVFLNSALAGHREKLKGWFELDNGYMFFSDKEMFENFAKMLLLMEPDKCPEQKKS</sequence>
<accession>X0WZX3</accession>
<proteinExistence type="predicted"/>
<protein>
    <submittedName>
        <fullName evidence="1">Uncharacterized protein</fullName>
    </submittedName>
</protein>
<comment type="caution">
    <text evidence="1">The sequence shown here is derived from an EMBL/GenBank/DDBJ whole genome shotgun (WGS) entry which is preliminary data.</text>
</comment>
<evidence type="ECO:0000313" key="1">
    <source>
        <dbReference type="EMBL" id="GAG28762.1"/>
    </source>
</evidence>
<dbReference type="EMBL" id="BARS01047626">
    <property type="protein sequence ID" value="GAG28762.1"/>
    <property type="molecule type" value="Genomic_DNA"/>
</dbReference>
<feature type="non-terminal residue" evidence="1">
    <location>
        <position position="190"/>
    </location>
</feature>
<gene>
    <name evidence="1" type="ORF">S01H1_71519</name>
</gene>
<name>X0WZX3_9ZZZZ</name>
<organism evidence="1">
    <name type="scientific">marine sediment metagenome</name>
    <dbReference type="NCBI Taxonomy" id="412755"/>
    <lineage>
        <taxon>unclassified sequences</taxon>
        <taxon>metagenomes</taxon>
        <taxon>ecological metagenomes</taxon>
    </lineage>
</organism>
<dbReference type="AlphaFoldDB" id="X0WZX3"/>
<reference evidence="1" key="1">
    <citation type="journal article" date="2014" name="Front. Microbiol.">
        <title>High frequency of phylogenetically diverse reductive dehalogenase-homologous genes in deep subseafloor sedimentary metagenomes.</title>
        <authorList>
            <person name="Kawai M."/>
            <person name="Futagami T."/>
            <person name="Toyoda A."/>
            <person name="Takaki Y."/>
            <person name="Nishi S."/>
            <person name="Hori S."/>
            <person name="Arai W."/>
            <person name="Tsubouchi T."/>
            <person name="Morono Y."/>
            <person name="Uchiyama I."/>
            <person name="Ito T."/>
            <person name="Fujiyama A."/>
            <person name="Inagaki F."/>
            <person name="Takami H."/>
        </authorList>
    </citation>
    <scope>NUCLEOTIDE SEQUENCE</scope>
    <source>
        <strain evidence="1">Expedition CK06-06</strain>
    </source>
</reference>